<dbReference type="InterPro" id="IPR051468">
    <property type="entry name" value="Fungal_SecMetab_SDRs"/>
</dbReference>
<organism evidence="2 3">
    <name type="scientific">Fonsecaea monophora</name>
    <dbReference type="NCBI Taxonomy" id="254056"/>
    <lineage>
        <taxon>Eukaryota</taxon>
        <taxon>Fungi</taxon>
        <taxon>Dikarya</taxon>
        <taxon>Ascomycota</taxon>
        <taxon>Pezizomycotina</taxon>
        <taxon>Eurotiomycetes</taxon>
        <taxon>Chaetothyriomycetidae</taxon>
        <taxon>Chaetothyriales</taxon>
        <taxon>Herpotrichiellaceae</taxon>
        <taxon>Fonsecaea</taxon>
    </lineage>
</organism>
<dbReference type="PANTHER" id="PTHR43544:SF32">
    <property type="entry name" value="CHAIN DEHYDROGENASE, PUTATIVE (AFU_ORTHOLOGUE AFUA_5G01530)-RELATED"/>
    <property type="match status" value="1"/>
</dbReference>
<dbReference type="SUPFAM" id="SSF51735">
    <property type="entry name" value="NAD(P)-binding Rossmann-fold domains"/>
    <property type="match status" value="1"/>
</dbReference>
<evidence type="ECO:0000313" key="2">
    <source>
        <dbReference type="EMBL" id="OAG34560.1"/>
    </source>
</evidence>
<dbReference type="Proteomes" id="UP000077002">
    <property type="component" value="Unassembled WGS sequence"/>
</dbReference>
<gene>
    <name evidence="2" type="ORF">AYO21_11302</name>
</gene>
<dbReference type="Gene3D" id="3.40.50.720">
    <property type="entry name" value="NAD(P)-binding Rossmann-like Domain"/>
    <property type="match status" value="1"/>
</dbReference>
<dbReference type="OrthoDB" id="1933717at2759"/>
<dbReference type="GeneID" id="34606400"/>
<dbReference type="AlphaFoldDB" id="A0A177ETC7"/>
<dbReference type="GO" id="GO:0019748">
    <property type="term" value="P:secondary metabolic process"/>
    <property type="evidence" value="ECO:0007669"/>
    <property type="project" value="TreeGrafter"/>
</dbReference>
<dbReference type="GO" id="GO:0005737">
    <property type="term" value="C:cytoplasm"/>
    <property type="evidence" value="ECO:0007669"/>
    <property type="project" value="TreeGrafter"/>
</dbReference>
<dbReference type="GO" id="GO:0016491">
    <property type="term" value="F:oxidoreductase activity"/>
    <property type="evidence" value="ECO:0007669"/>
    <property type="project" value="TreeGrafter"/>
</dbReference>
<dbReference type="InterPro" id="IPR002347">
    <property type="entry name" value="SDR_fam"/>
</dbReference>
<dbReference type="PRINTS" id="PR00081">
    <property type="entry name" value="GDHRDH"/>
</dbReference>
<dbReference type="InterPro" id="IPR036291">
    <property type="entry name" value="NAD(P)-bd_dom_sf"/>
</dbReference>
<proteinExistence type="inferred from homology"/>
<dbReference type="EMBL" id="LVKK01000152">
    <property type="protein sequence ID" value="OAG34560.1"/>
    <property type="molecule type" value="Genomic_DNA"/>
</dbReference>
<dbReference type="RefSeq" id="XP_022506512.1">
    <property type="nucleotide sequence ID" value="XM_022661198.1"/>
</dbReference>
<accession>A0A177ETC7</accession>
<sequence>MAANTIVLITGANTGLGLETVRSLLQSPGKTYTILLGGRSLEKATTAAKQVKDEFPQSQSVVTPVQIDVEDDQSINALFENLEQHHGRLDVLINNAGEASVPIIRAAPLVSSSSHQSSIKGLTLTLMLSCASTGGQLEPKMSSGELTMRQMWNKSWDVNVTGTYILTYTLIPLLLKSSDPRLLFITSGTATLTESTNPAVIVNQSPGEKGWPKTNRGLTGLGIPAYRASKTGMNMMMREWVRVLKDDNVKVWCVSPGFLATGLGFGNPERLKQLGALDPSVGAGVVRDVVDGLRDQDVGSVVRKDGVQPW</sequence>
<protein>
    <submittedName>
        <fullName evidence="2">Uncharacterized protein</fullName>
    </submittedName>
</protein>
<comment type="caution">
    <text evidence="2">The sequence shown here is derived from an EMBL/GenBank/DDBJ whole genome shotgun (WGS) entry which is preliminary data.</text>
</comment>
<reference evidence="2 3" key="1">
    <citation type="submission" date="2016-03" db="EMBL/GenBank/DDBJ databases">
        <title>Draft genome sequence of the Fonsecaea monophora CBS 269.37.</title>
        <authorList>
            <person name="Bombassaro A."/>
            <person name="Vinicius W.A."/>
            <person name="De Hoog S."/>
            <person name="Sun J."/>
            <person name="Souza E.M."/>
            <person name="Raittz R.T."/>
            <person name="Costa F."/>
            <person name="Leao A.C."/>
            <person name="Tadra-Sfeir M.Z."/>
            <person name="Baura V."/>
            <person name="Balsanelli E."/>
            <person name="Pedrosa F.O."/>
            <person name="Moreno L.F."/>
            <person name="Steffens M.B."/>
            <person name="Xi L."/>
            <person name="Bocca A.L."/>
            <person name="Felipe M.S."/>
            <person name="Teixeira M."/>
            <person name="Telles Filho F.Q."/>
            <person name="Azevedo C.M."/>
            <person name="Gomes R."/>
            <person name="Vicente V.A."/>
        </authorList>
    </citation>
    <scope>NUCLEOTIDE SEQUENCE [LARGE SCALE GENOMIC DNA]</scope>
    <source>
        <strain evidence="2 3">CBS 269.37</strain>
    </source>
</reference>
<evidence type="ECO:0000313" key="3">
    <source>
        <dbReference type="Proteomes" id="UP000077002"/>
    </source>
</evidence>
<dbReference type="Pfam" id="PF00106">
    <property type="entry name" value="adh_short"/>
    <property type="match status" value="2"/>
</dbReference>
<evidence type="ECO:0000256" key="1">
    <source>
        <dbReference type="ARBA" id="ARBA00006484"/>
    </source>
</evidence>
<name>A0A177ETC7_9EURO</name>
<dbReference type="PANTHER" id="PTHR43544">
    <property type="entry name" value="SHORT-CHAIN DEHYDROGENASE/REDUCTASE"/>
    <property type="match status" value="1"/>
</dbReference>
<keyword evidence="3" id="KW-1185">Reference proteome</keyword>
<comment type="similarity">
    <text evidence="1">Belongs to the short-chain dehydrogenases/reductases (SDR) family.</text>
</comment>